<feature type="signal peptide" evidence="1">
    <location>
        <begin position="1"/>
        <end position="22"/>
    </location>
</feature>
<accession>A0AAJ6B6M6</accession>
<dbReference type="Proteomes" id="UP001214530">
    <property type="component" value="Chromosome"/>
</dbReference>
<sequence length="135" mass="14852">MKKQITFAIGLLLIFASLTSCKKNETATLKGKIVGRWQVAKIETTVSGLATVTYTGVAADYFDFRNNDANEVVVAFNGTTYTGIYYVLINDHLNITYNGKTRSAQVTTITANKLEFTASVDGASPQTTEKYYLTR</sequence>
<feature type="chain" id="PRO_5042544889" description="Lipocalin-like domain-containing protein" evidence="1">
    <location>
        <begin position="23"/>
        <end position="135"/>
    </location>
</feature>
<dbReference type="EMBL" id="CP119313">
    <property type="protein sequence ID" value="WEK18646.1"/>
    <property type="molecule type" value="Genomic_DNA"/>
</dbReference>
<evidence type="ECO:0000313" key="4">
    <source>
        <dbReference type="Proteomes" id="UP001214530"/>
    </source>
</evidence>
<proteinExistence type="predicted"/>
<feature type="domain" description="Lipocalin-like" evidence="2">
    <location>
        <begin position="33"/>
        <end position="116"/>
    </location>
</feature>
<reference evidence="3" key="1">
    <citation type="submission" date="2023-03" db="EMBL/GenBank/DDBJ databases">
        <title>Andean soil-derived lignocellulolytic bacterial consortium as a source of novel taxa and putative plastic-active enzymes.</title>
        <authorList>
            <person name="Diaz-Garcia L."/>
            <person name="Chuvochina M."/>
            <person name="Feuerriegel G."/>
            <person name="Bunk B."/>
            <person name="Sproer C."/>
            <person name="Streit W.R."/>
            <person name="Rodriguez L.M."/>
            <person name="Overmann J."/>
            <person name="Jimenez D.J."/>
        </authorList>
    </citation>
    <scope>NUCLEOTIDE SEQUENCE</scope>
    <source>
        <strain evidence="3">MAG 3858</strain>
    </source>
</reference>
<name>A0AAJ6B6M6_9SPHI</name>
<evidence type="ECO:0000256" key="1">
    <source>
        <dbReference type="SAM" id="SignalP"/>
    </source>
</evidence>
<dbReference type="InterPro" id="IPR024311">
    <property type="entry name" value="Lipocalin-like"/>
</dbReference>
<keyword evidence="1" id="KW-0732">Signal</keyword>
<protein>
    <recommendedName>
        <fullName evidence="2">Lipocalin-like domain-containing protein</fullName>
    </recommendedName>
</protein>
<dbReference type="AlphaFoldDB" id="A0AAJ6B6M6"/>
<evidence type="ECO:0000259" key="2">
    <source>
        <dbReference type="Pfam" id="PF13648"/>
    </source>
</evidence>
<gene>
    <name evidence="3" type="ORF">P0Y49_17805</name>
</gene>
<dbReference type="Pfam" id="PF13648">
    <property type="entry name" value="Lipocalin_4"/>
    <property type="match status" value="1"/>
</dbReference>
<dbReference type="PROSITE" id="PS51257">
    <property type="entry name" value="PROKAR_LIPOPROTEIN"/>
    <property type="match status" value="1"/>
</dbReference>
<organism evidence="3 4">
    <name type="scientific">Candidatus Pedobacter colombiensis</name>
    <dbReference type="NCBI Taxonomy" id="3121371"/>
    <lineage>
        <taxon>Bacteria</taxon>
        <taxon>Pseudomonadati</taxon>
        <taxon>Bacteroidota</taxon>
        <taxon>Sphingobacteriia</taxon>
        <taxon>Sphingobacteriales</taxon>
        <taxon>Sphingobacteriaceae</taxon>
        <taxon>Pedobacter</taxon>
    </lineage>
</organism>
<evidence type="ECO:0000313" key="3">
    <source>
        <dbReference type="EMBL" id="WEK18646.1"/>
    </source>
</evidence>